<keyword evidence="2" id="KW-0813">Transport</keyword>
<evidence type="ECO:0000259" key="6">
    <source>
        <dbReference type="PROSITE" id="PS50893"/>
    </source>
</evidence>
<evidence type="ECO:0000313" key="8">
    <source>
        <dbReference type="Proteomes" id="UP001525379"/>
    </source>
</evidence>
<dbReference type="InterPro" id="IPR050153">
    <property type="entry name" value="Metal_Ion_Import_ABC"/>
</dbReference>
<dbReference type="CDD" id="cd03235">
    <property type="entry name" value="ABC_Metallic_Cations"/>
    <property type="match status" value="1"/>
</dbReference>
<dbReference type="InterPro" id="IPR003439">
    <property type="entry name" value="ABC_transporter-like_ATP-bd"/>
</dbReference>
<evidence type="ECO:0000256" key="1">
    <source>
        <dbReference type="ARBA" id="ARBA00005417"/>
    </source>
</evidence>
<keyword evidence="8" id="KW-1185">Reference proteome</keyword>
<dbReference type="Gene3D" id="3.40.50.300">
    <property type="entry name" value="P-loop containing nucleotide triphosphate hydrolases"/>
    <property type="match status" value="1"/>
</dbReference>
<organism evidence="7 8">
    <name type="scientific">Pseudoclavibacter albus</name>
    <dbReference type="NCBI Taxonomy" id="272241"/>
    <lineage>
        <taxon>Bacteria</taxon>
        <taxon>Bacillati</taxon>
        <taxon>Actinomycetota</taxon>
        <taxon>Actinomycetes</taxon>
        <taxon>Micrococcales</taxon>
        <taxon>Microbacteriaceae</taxon>
        <taxon>Pseudoclavibacter</taxon>
    </lineage>
</organism>
<dbReference type="GO" id="GO:0005524">
    <property type="term" value="F:ATP binding"/>
    <property type="evidence" value="ECO:0007669"/>
    <property type="project" value="UniProtKB-KW"/>
</dbReference>
<keyword evidence="4 7" id="KW-0067">ATP-binding</keyword>
<dbReference type="InterPro" id="IPR027417">
    <property type="entry name" value="P-loop_NTPase"/>
</dbReference>
<dbReference type="RefSeq" id="WP_260104435.1">
    <property type="nucleotide sequence ID" value="NZ_JALXSQ010000029.1"/>
</dbReference>
<dbReference type="SMART" id="SM00382">
    <property type="entry name" value="AAA"/>
    <property type="match status" value="1"/>
</dbReference>
<evidence type="ECO:0000256" key="4">
    <source>
        <dbReference type="ARBA" id="ARBA00022840"/>
    </source>
</evidence>
<accession>A0ABT2HY01</accession>
<feature type="domain" description="ABC transporter" evidence="6">
    <location>
        <begin position="23"/>
        <end position="256"/>
    </location>
</feature>
<keyword evidence="3" id="KW-0547">Nucleotide-binding</keyword>
<dbReference type="EMBL" id="JALXSQ010000029">
    <property type="protein sequence ID" value="MCT2043187.1"/>
    <property type="molecule type" value="Genomic_DNA"/>
</dbReference>
<feature type="compositionally biased region" description="Basic and acidic residues" evidence="5">
    <location>
        <begin position="271"/>
        <end position="289"/>
    </location>
</feature>
<evidence type="ECO:0000313" key="7">
    <source>
        <dbReference type="EMBL" id="MCT2043187.1"/>
    </source>
</evidence>
<dbReference type="PANTHER" id="PTHR42734:SF5">
    <property type="entry name" value="IRON TRANSPORT SYSTEM ATP-BINDING PROTEIN HI_0361-RELATED"/>
    <property type="match status" value="1"/>
</dbReference>
<sequence>MTTADDAAPTTGLIELGAAPVHLSAERASFAYDSRHIALAEVNLELHEGEALALIGPNGAGKSTFLKGVLGLIPTVSGSLSVLGQPPRKASRRIGYMPQSDDIDPEFPVTLRQVVMMGRYRSLGPLRWPGSGDRRAVNEALERVGLAEQAGKHFGSLSGGQQQRGMLARAIVSEPSMLLLDEPFNGLDRSNREALLELLGELRASGTSIIVSTHDFEIATAACTHVLLLNRCQIEFGTVDSVLTSEALAETFDHATADDEAHGHYNTGHGHYHETGFRGTELEGGARGE</sequence>
<name>A0ABT2HY01_9MICO</name>
<dbReference type="Pfam" id="PF00005">
    <property type="entry name" value="ABC_tran"/>
    <property type="match status" value="1"/>
</dbReference>
<evidence type="ECO:0000256" key="2">
    <source>
        <dbReference type="ARBA" id="ARBA00022448"/>
    </source>
</evidence>
<gene>
    <name evidence="7" type="ORF">M3D15_07565</name>
</gene>
<protein>
    <submittedName>
        <fullName evidence="7">ABC transporter ATP-binding protein</fullName>
    </submittedName>
</protein>
<dbReference type="PROSITE" id="PS50893">
    <property type="entry name" value="ABC_TRANSPORTER_2"/>
    <property type="match status" value="1"/>
</dbReference>
<evidence type="ECO:0000256" key="5">
    <source>
        <dbReference type="SAM" id="MobiDB-lite"/>
    </source>
</evidence>
<feature type="region of interest" description="Disordered" evidence="5">
    <location>
        <begin position="270"/>
        <end position="289"/>
    </location>
</feature>
<proteinExistence type="inferred from homology"/>
<reference evidence="7 8" key="1">
    <citation type="submission" date="2022-04" db="EMBL/GenBank/DDBJ databases">
        <title>Human microbiome associated bacterial genomes.</title>
        <authorList>
            <person name="Sandstrom S."/>
            <person name="Salamzade R."/>
            <person name="Kalan L.R."/>
        </authorList>
    </citation>
    <scope>NUCLEOTIDE SEQUENCE [LARGE SCALE GENOMIC DNA]</scope>
    <source>
        <strain evidence="8">p3-SID1799</strain>
    </source>
</reference>
<comment type="similarity">
    <text evidence="1">Belongs to the ABC transporter superfamily.</text>
</comment>
<dbReference type="SUPFAM" id="SSF52540">
    <property type="entry name" value="P-loop containing nucleoside triphosphate hydrolases"/>
    <property type="match status" value="1"/>
</dbReference>
<dbReference type="PANTHER" id="PTHR42734">
    <property type="entry name" value="METAL TRANSPORT SYSTEM ATP-BINDING PROTEIN TM_0124-RELATED"/>
    <property type="match status" value="1"/>
</dbReference>
<evidence type="ECO:0000256" key="3">
    <source>
        <dbReference type="ARBA" id="ARBA00022741"/>
    </source>
</evidence>
<comment type="caution">
    <text evidence="7">The sequence shown here is derived from an EMBL/GenBank/DDBJ whole genome shotgun (WGS) entry which is preliminary data.</text>
</comment>
<dbReference type="InterPro" id="IPR003593">
    <property type="entry name" value="AAA+_ATPase"/>
</dbReference>
<dbReference type="Proteomes" id="UP001525379">
    <property type="component" value="Unassembled WGS sequence"/>
</dbReference>